<gene>
    <name evidence="2" type="ORF">G3O08_18045</name>
</gene>
<organism evidence="2 3">
    <name type="scientific">Cryomorpha ignava</name>
    <dbReference type="NCBI Taxonomy" id="101383"/>
    <lineage>
        <taxon>Bacteria</taxon>
        <taxon>Pseudomonadati</taxon>
        <taxon>Bacteroidota</taxon>
        <taxon>Flavobacteriia</taxon>
        <taxon>Flavobacteriales</taxon>
        <taxon>Cryomorphaceae</taxon>
        <taxon>Cryomorpha</taxon>
    </lineage>
</organism>
<evidence type="ECO:0000313" key="2">
    <source>
        <dbReference type="EMBL" id="NEN25402.1"/>
    </source>
</evidence>
<dbReference type="AlphaFoldDB" id="A0A7K3WX25"/>
<sequence length="107" mass="12592">MNHRKIILNWIGLDAIATLLPLLFWSLLFEMLNVEIDLFDNRSVNLAEIYLLAIIVDKIIIIIWVSHHEVENKLKSRALAYCFGFTLFIIIVLCILYLTFNDVNWRT</sequence>
<keyword evidence="1" id="KW-0472">Membrane</keyword>
<reference evidence="2 3" key="1">
    <citation type="submission" date="2020-02" db="EMBL/GenBank/DDBJ databases">
        <title>Out from the shadows clarifying the taxonomy of the family Cryomorphaceae and related taxa by utilizing the GTDB taxonomic framework.</title>
        <authorList>
            <person name="Bowman J.P."/>
        </authorList>
    </citation>
    <scope>NUCLEOTIDE SEQUENCE [LARGE SCALE GENOMIC DNA]</scope>
    <source>
        <strain evidence="2 3">QSSC 1-22</strain>
    </source>
</reference>
<dbReference type="EMBL" id="JAAGVY010000052">
    <property type="protein sequence ID" value="NEN25402.1"/>
    <property type="molecule type" value="Genomic_DNA"/>
</dbReference>
<comment type="caution">
    <text evidence="2">The sequence shown here is derived from an EMBL/GenBank/DDBJ whole genome shotgun (WGS) entry which is preliminary data.</text>
</comment>
<accession>A0A7K3WX25</accession>
<evidence type="ECO:0000256" key="1">
    <source>
        <dbReference type="SAM" id="Phobius"/>
    </source>
</evidence>
<proteinExistence type="predicted"/>
<dbReference type="Proteomes" id="UP000486602">
    <property type="component" value="Unassembled WGS sequence"/>
</dbReference>
<name>A0A7K3WX25_9FLAO</name>
<protein>
    <submittedName>
        <fullName evidence="2">Uncharacterized protein</fullName>
    </submittedName>
</protein>
<feature type="transmembrane region" description="Helical" evidence="1">
    <location>
        <begin position="49"/>
        <end position="66"/>
    </location>
</feature>
<feature type="transmembrane region" description="Helical" evidence="1">
    <location>
        <begin position="7"/>
        <end position="29"/>
    </location>
</feature>
<keyword evidence="1" id="KW-1133">Transmembrane helix</keyword>
<evidence type="ECO:0000313" key="3">
    <source>
        <dbReference type="Proteomes" id="UP000486602"/>
    </source>
</evidence>
<keyword evidence="1" id="KW-0812">Transmembrane</keyword>
<keyword evidence="3" id="KW-1185">Reference proteome</keyword>
<dbReference type="RefSeq" id="WP_163286859.1">
    <property type="nucleotide sequence ID" value="NZ_JAAGVY010000052.1"/>
</dbReference>
<feature type="transmembrane region" description="Helical" evidence="1">
    <location>
        <begin position="78"/>
        <end position="100"/>
    </location>
</feature>